<dbReference type="InterPro" id="IPR032524">
    <property type="entry name" value="ABC_tran_C"/>
</dbReference>
<accession>D5RJ85</accession>
<dbReference type="Gene3D" id="3.40.50.300">
    <property type="entry name" value="P-loop containing nucleotide triphosphate hydrolases"/>
    <property type="match status" value="2"/>
</dbReference>
<keyword evidence="8 11" id="KW-0234">DNA repair</keyword>
<dbReference type="EC" id="3.6.1.-" evidence="11"/>
<comment type="similarity">
    <text evidence="10 11">Belongs to the ABC transporter superfamily. ABCF family. Uup subfamily.</text>
</comment>
<evidence type="ECO:0000256" key="2">
    <source>
        <dbReference type="ARBA" id="ARBA00022737"/>
    </source>
</evidence>
<dbReference type="InterPro" id="IPR051309">
    <property type="entry name" value="ABCF_ATPase"/>
</dbReference>
<dbReference type="InterPro" id="IPR003439">
    <property type="entry name" value="ABC_transporter-like_ATP-bd"/>
</dbReference>
<evidence type="ECO:0000256" key="1">
    <source>
        <dbReference type="ARBA" id="ARBA00022490"/>
    </source>
</evidence>
<evidence type="ECO:0000256" key="3">
    <source>
        <dbReference type="ARBA" id="ARBA00022741"/>
    </source>
</evidence>
<dbReference type="SMART" id="SM00382">
    <property type="entry name" value="AAA"/>
    <property type="match status" value="2"/>
</dbReference>
<feature type="region of interest" description="Disordered" evidence="12">
    <location>
        <begin position="502"/>
        <end position="535"/>
    </location>
</feature>
<dbReference type="GO" id="GO:0005524">
    <property type="term" value="F:ATP binding"/>
    <property type="evidence" value="ECO:0007669"/>
    <property type="project" value="UniProtKB-UniRule"/>
</dbReference>
<feature type="binding site" evidence="11">
    <location>
        <begin position="39"/>
        <end position="46"/>
    </location>
    <ligand>
        <name>ATP</name>
        <dbReference type="ChEBI" id="CHEBI:30616"/>
        <label>1</label>
    </ligand>
</feature>
<dbReference type="GO" id="GO:0005737">
    <property type="term" value="C:cytoplasm"/>
    <property type="evidence" value="ECO:0007669"/>
    <property type="project" value="UniProtKB-SubCell"/>
</dbReference>
<proteinExistence type="inferred from homology"/>
<evidence type="ECO:0000256" key="12">
    <source>
        <dbReference type="SAM" id="MobiDB-lite"/>
    </source>
</evidence>
<gene>
    <name evidence="11" type="primary">uup</name>
    <name evidence="14" type="ORF">HMPREF0731_1145</name>
</gene>
<evidence type="ECO:0000256" key="10">
    <source>
        <dbReference type="ARBA" id="ARBA00061478"/>
    </source>
</evidence>
<comment type="subcellular location">
    <subcellularLocation>
        <location evidence="11">Cytoplasm</location>
    </subcellularLocation>
    <text evidence="11">Associates with ribosomes.</text>
</comment>
<evidence type="ECO:0000256" key="8">
    <source>
        <dbReference type="ARBA" id="ARBA00023204"/>
    </source>
</evidence>
<dbReference type="PROSITE" id="PS50893">
    <property type="entry name" value="ABC_TRANSPORTER_2"/>
    <property type="match status" value="2"/>
</dbReference>
<keyword evidence="7 11" id="KW-0238">DNA-binding</keyword>
<dbReference type="AlphaFoldDB" id="D5RJ85"/>
<dbReference type="SUPFAM" id="SSF52540">
    <property type="entry name" value="P-loop containing nucleoside triphosphate hydrolases"/>
    <property type="match status" value="2"/>
</dbReference>
<dbReference type="InterPro" id="IPR027417">
    <property type="entry name" value="P-loop_NTPase"/>
</dbReference>
<keyword evidence="3 11" id="KW-0547">Nucleotide-binding</keyword>
<evidence type="ECO:0000259" key="13">
    <source>
        <dbReference type="PROSITE" id="PS50893"/>
    </source>
</evidence>
<comment type="catalytic activity">
    <reaction evidence="9 11">
        <text>ATP + H2O = ADP + phosphate + H(+)</text>
        <dbReference type="Rhea" id="RHEA:13065"/>
        <dbReference type="ChEBI" id="CHEBI:15377"/>
        <dbReference type="ChEBI" id="CHEBI:15378"/>
        <dbReference type="ChEBI" id="CHEBI:30616"/>
        <dbReference type="ChEBI" id="CHEBI:43474"/>
        <dbReference type="ChEBI" id="CHEBI:456216"/>
    </reaction>
</comment>
<dbReference type="InterPro" id="IPR003593">
    <property type="entry name" value="AAA+_ATPase"/>
</dbReference>
<dbReference type="Pfam" id="PF16326">
    <property type="entry name" value="ABC_tran_CTD"/>
    <property type="match status" value="1"/>
</dbReference>
<keyword evidence="5 11" id="KW-0378">Hydrolase</keyword>
<dbReference type="Gene3D" id="1.10.287.380">
    <property type="entry name" value="Valyl-tRNA synthetase, C-terminal domain"/>
    <property type="match status" value="1"/>
</dbReference>
<dbReference type="InterPro" id="IPR043686">
    <property type="entry name" value="Uup"/>
</dbReference>
<protein>
    <recommendedName>
        <fullName evidence="11">ATP-binding protein Uup</fullName>
        <ecNumber evidence="11">3.6.1.-</ecNumber>
    </recommendedName>
</protein>
<dbReference type="GO" id="GO:0016887">
    <property type="term" value="F:ATP hydrolysis activity"/>
    <property type="evidence" value="ECO:0007669"/>
    <property type="project" value="UniProtKB-UniRule"/>
</dbReference>
<dbReference type="PANTHER" id="PTHR42855:SF1">
    <property type="entry name" value="ABC TRANSPORTER DOMAIN-CONTAINING PROTEIN"/>
    <property type="match status" value="1"/>
</dbReference>
<evidence type="ECO:0000256" key="6">
    <source>
        <dbReference type="ARBA" id="ARBA00022840"/>
    </source>
</evidence>
<dbReference type="GO" id="GO:0043022">
    <property type="term" value="F:ribosome binding"/>
    <property type="evidence" value="ECO:0007669"/>
    <property type="project" value="UniProtKB-UniRule"/>
</dbReference>
<name>D5RJ85_9PROT</name>
<dbReference type="PANTHER" id="PTHR42855">
    <property type="entry name" value="ABC TRANSPORTER ATP-BINDING SUBUNIT"/>
    <property type="match status" value="1"/>
</dbReference>
<dbReference type="OrthoDB" id="9762369at2"/>
<organism evidence="14 15">
    <name type="scientific">Pseudoroseomonas cervicalis ATCC 49957</name>
    <dbReference type="NCBI Taxonomy" id="525371"/>
    <lineage>
        <taxon>Bacteria</taxon>
        <taxon>Pseudomonadati</taxon>
        <taxon>Pseudomonadota</taxon>
        <taxon>Alphaproteobacteria</taxon>
        <taxon>Acetobacterales</taxon>
        <taxon>Roseomonadaceae</taxon>
        <taxon>Roseomonas</taxon>
    </lineage>
</organism>
<comment type="caution">
    <text evidence="14">The sequence shown here is derived from an EMBL/GenBank/DDBJ whole genome shotgun (WGS) entry which is preliminary data.</text>
</comment>
<dbReference type="RefSeq" id="WP_007004204.1">
    <property type="nucleotide sequence ID" value="NZ_GG770778.1"/>
</dbReference>
<reference evidence="14 15" key="1">
    <citation type="submission" date="2010-04" db="EMBL/GenBank/DDBJ databases">
        <authorList>
            <person name="Qin X."/>
            <person name="Bachman B."/>
            <person name="Battles P."/>
            <person name="Bell A."/>
            <person name="Bess C."/>
            <person name="Bickham C."/>
            <person name="Chaboub L."/>
            <person name="Chen D."/>
            <person name="Coyle M."/>
            <person name="Deiros D.R."/>
            <person name="Dinh H."/>
            <person name="Forbes L."/>
            <person name="Fowler G."/>
            <person name="Francisco L."/>
            <person name="Fu Q."/>
            <person name="Gubbala S."/>
            <person name="Hale W."/>
            <person name="Han Y."/>
            <person name="Hemphill L."/>
            <person name="Highlander S.K."/>
            <person name="Hirani K."/>
            <person name="Hogues M."/>
            <person name="Jackson L."/>
            <person name="Jakkamsetti A."/>
            <person name="Javaid M."/>
            <person name="Jiang H."/>
            <person name="Korchina V."/>
            <person name="Kovar C."/>
            <person name="Lara F."/>
            <person name="Lee S."/>
            <person name="Mata R."/>
            <person name="Mathew T."/>
            <person name="Moen C."/>
            <person name="Morales K."/>
            <person name="Munidasa M."/>
            <person name="Nazareth L."/>
            <person name="Ngo R."/>
            <person name="Nguyen L."/>
            <person name="Okwuonu G."/>
            <person name="Ongeri F."/>
            <person name="Patil S."/>
            <person name="Petrosino J."/>
            <person name="Pham C."/>
            <person name="Pham P."/>
            <person name="Pu L.-L."/>
            <person name="Puazo M."/>
            <person name="Raj R."/>
            <person name="Reid J."/>
            <person name="Rouhana J."/>
            <person name="Saada N."/>
            <person name="Shang Y."/>
            <person name="Simmons D."/>
            <person name="Thornton R."/>
            <person name="Warren J."/>
            <person name="Weissenberger G."/>
            <person name="Zhang J."/>
            <person name="Zhang L."/>
            <person name="Zhou C."/>
            <person name="Zhu D."/>
            <person name="Muzny D."/>
            <person name="Worley K."/>
            <person name="Gibbs R."/>
        </authorList>
    </citation>
    <scope>NUCLEOTIDE SEQUENCE [LARGE SCALE GENOMIC DNA]</scope>
    <source>
        <strain evidence="14 15">ATCC 49957</strain>
    </source>
</reference>
<evidence type="ECO:0000256" key="11">
    <source>
        <dbReference type="HAMAP-Rule" id="MF_00848"/>
    </source>
</evidence>
<feature type="domain" description="ABC transporter" evidence="13">
    <location>
        <begin position="7"/>
        <end position="217"/>
    </location>
</feature>
<dbReference type="EMBL" id="ADVL01000189">
    <property type="protein sequence ID" value="EFH12635.1"/>
    <property type="molecule type" value="Genomic_DNA"/>
</dbReference>
<dbReference type="GO" id="GO:0006281">
    <property type="term" value="P:DNA repair"/>
    <property type="evidence" value="ECO:0007669"/>
    <property type="project" value="UniProtKB-KW"/>
</dbReference>
<dbReference type="CDD" id="cd03221">
    <property type="entry name" value="ABCF_EF-3"/>
    <property type="match status" value="2"/>
</dbReference>
<keyword evidence="4 11" id="KW-0227">DNA damage</keyword>
<evidence type="ECO:0000256" key="9">
    <source>
        <dbReference type="ARBA" id="ARBA00049360"/>
    </source>
</evidence>
<comment type="function">
    <text evidence="11">Probably plays a role in ribosome assembly or function. May be involved in resolution of branched DNA intermediates that result from template switching in postreplication gaps. Binds DNA and has ATPase activity.</text>
</comment>
<dbReference type="HAMAP" id="MF_00848">
    <property type="entry name" value="Uup"/>
    <property type="match status" value="1"/>
</dbReference>
<dbReference type="GO" id="GO:0003677">
    <property type="term" value="F:DNA binding"/>
    <property type="evidence" value="ECO:0007669"/>
    <property type="project" value="UniProtKB-UniRule"/>
</dbReference>
<keyword evidence="2 11" id="KW-0677">Repeat</keyword>
<evidence type="ECO:0000313" key="14">
    <source>
        <dbReference type="EMBL" id="EFH12635.1"/>
    </source>
</evidence>
<evidence type="ECO:0000256" key="7">
    <source>
        <dbReference type="ARBA" id="ARBA00023125"/>
    </source>
</evidence>
<dbReference type="Pfam" id="PF00005">
    <property type="entry name" value="ABC_tran"/>
    <property type="match status" value="2"/>
</dbReference>
<sequence length="606" mass="66509">MAAPPLLLLQDIRLGFGTTPLLSGATLSVAPGERLALIGRNGSGKSTLLKIAAGLAQADGGSRFLQPGATLRYLEQEPDLSAYPNVLAYVQAGLAPGDDEYRAHYLLEQLGLSGEELPRNLSGGEGRRAALARALAPSPDILLLDEPTNHLDLPAIEWLEQEVGAMRSALVLISHDRRFLESMTREMVWLDRGITRRLARGFSHFETWRDEVLELEEKEAHKLDRQIAREEDWMRYGVTARRKRNVRRVAELAGLRQQRRERRAAQGGVKMAVAEGEGSGSLVIAAEDICKVYGERPIVRDFSTRILRGDRVGIVGPNGAGKTTLLSMLTGVLAPDAGAVKLGTNLQMITLDQRREALDPALTVAETLTGKRGDQVWVNGQPRHVIGYMKDFLFLPEQARSPVSALSGGERGRLLLARAFAMPSNLLVLDEPTNDLDLETLDLLQEQIAEYSGTVIVVSHDRDFLDRVATNVIAWEGEGRWQDYAGGYSDMVAQRGHGVRARADAQPAPAAKPAESKPAAAAPTAATRKKMSFKDQHELETLPARMRKLEAEIGKLKEILADPGLYARDRARFDKATELLVKAETGLAEAEERWLELEMLREEAGG</sequence>
<feature type="compositionally biased region" description="Low complexity" evidence="12">
    <location>
        <begin position="504"/>
        <end position="526"/>
    </location>
</feature>
<feature type="domain" description="ABC transporter" evidence="13">
    <location>
        <begin position="284"/>
        <end position="501"/>
    </location>
</feature>
<evidence type="ECO:0000256" key="5">
    <source>
        <dbReference type="ARBA" id="ARBA00022801"/>
    </source>
</evidence>
<dbReference type="FunFam" id="3.40.50.300:FF:000309">
    <property type="entry name" value="ABC transporter ATP-binding protein"/>
    <property type="match status" value="1"/>
</dbReference>
<keyword evidence="6 11" id="KW-0067">ATP-binding</keyword>
<dbReference type="HOGENOM" id="CLU_000604_36_0_5"/>
<keyword evidence="1 11" id="KW-0963">Cytoplasm</keyword>
<dbReference type="Proteomes" id="UP000005324">
    <property type="component" value="Unassembled WGS sequence"/>
</dbReference>
<feature type="binding site" evidence="11">
    <location>
        <begin position="316"/>
        <end position="323"/>
    </location>
    <ligand>
        <name>ATP</name>
        <dbReference type="ChEBI" id="CHEBI:30616"/>
        <label>2</label>
    </ligand>
</feature>
<evidence type="ECO:0000256" key="4">
    <source>
        <dbReference type="ARBA" id="ARBA00022763"/>
    </source>
</evidence>
<evidence type="ECO:0000313" key="15">
    <source>
        <dbReference type="Proteomes" id="UP000005324"/>
    </source>
</evidence>
<keyword evidence="15" id="KW-1185">Reference proteome</keyword>
<dbReference type="InterPro" id="IPR037118">
    <property type="entry name" value="Val-tRNA_synth_C_sf"/>
</dbReference>